<evidence type="ECO:0000313" key="5">
    <source>
        <dbReference type="Proteomes" id="UP000019376"/>
    </source>
</evidence>
<dbReference type="Pfam" id="PF00501">
    <property type="entry name" value="AMP-binding"/>
    <property type="match status" value="1"/>
</dbReference>
<keyword evidence="5" id="KW-1185">Reference proteome</keyword>
<sequence length="1071" mass="118556">MGIKRGACKGPASSSATSDLLTHQSGQLYVLDDLIRLRAADEVQHPILAYPSSGTAVAAYNYYTGQELNNLIDHAATILMDAGFSPTHEDGDLVALLTLSDLNMVITFFALSRLGYTVMMLSPRLSADACLSLLDNVGCDRILHGPMASLRTMVDDISQRKMIRCRPVPDVSYGRTCETSVLIGVPQDCDLETRRNRVALILHSSGSTGTPKPLFLTHRSLVRQSLHGSGLTTFNPLPWYHLHGLTSALQAISAQKTAFMWNAALPLTAQSVVRALNAARPQSIAAVPYLLQLLVDDPRGIDALRACELVTYGGAPCPDELGERLVKEGVHFGGFFGLTEAGLVAESISRPKGDPYWNYLSFLDDLSPFIWMKPIGGNLYEAVYLRGHPALTSSNSNEPPGSFHSRDVFTPHPTIPGRWKYASRIDDRIVLVNGEKVLPLPIEGFVKQNPLVHEAVVVGLGKSSPGMLIFQAQEVEQADVSNDEYLEAIWPTIQEANSRAEQFSQISRDLIAILPHSAKFPRTDKGSMIRAQVYSDYASTIENLYLQSESQDGIIHTSVDETQSILLKLCRDELSVHIEDANSDIFSAGVDSLKATQLKRLIMQNFKLDRHAFTQNVVYETGTLAALGEHICALQEGSVTERTHREFELMSNWIQSYSSFEGHIPRPSVCPGRRCVIITGATGSVGAHVLHALLQDDSVSTVFCLTRQKSPMKAIFDSLKERRLFLTRVQASRIQALCSTMDQPDLGLSKETIEHIRECATEIIHAAWPVNFNLPLVQFVSHIRGVHNLVQLSLSVRQPKPAVMLFCSSISTALASPSTFIADQPLNLRDAYMGYGRSKLIGEHIVSNARRSGARCYSLRIGQVSGHSRMGLWNDSEAIPLMVRSALTLKALPDLDHTCSWLPVDKLASIIVEISQTCSSKTEYVVTEQRDPIPYKGEHWAHGADSGGSAVTDDSIYNICNPRDFSWSAFLNSLKRNGFQFNTVPFEDWMKMLRQSEACGEEHINPAVKLIDHYEEMYGNSSILRSKHFHTTKAEKDSVTMRKGQLLTLENGILNNYARDWLNRWMAPESK</sequence>
<evidence type="ECO:0000259" key="3">
    <source>
        <dbReference type="PROSITE" id="PS50075"/>
    </source>
</evidence>
<dbReference type="InterPro" id="IPR036736">
    <property type="entry name" value="ACP-like_sf"/>
</dbReference>
<dbReference type="InterPro" id="IPR020845">
    <property type="entry name" value="AMP-binding_CS"/>
</dbReference>
<reference evidence="4 5" key="1">
    <citation type="journal article" date="2013" name="PLoS ONE">
        <title>Genomic and secretomic analyses reveal unique features of the lignocellulolytic enzyme system of Penicillium decumbens.</title>
        <authorList>
            <person name="Liu G."/>
            <person name="Zhang L."/>
            <person name="Wei X."/>
            <person name="Zou G."/>
            <person name="Qin Y."/>
            <person name="Ma L."/>
            <person name="Li J."/>
            <person name="Zheng H."/>
            <person name="Wang S."/>
            <person name="Wang C."/>
            <person name="Xun L."/>
            <person name="Zhao G.-P."/>
            <person name="Zhou Z."/>
            <person name="Qu Y."/>
        </authorList>
    </citation>
    <scope>NUCLEOTIDE SEQUENCE [LARGE SCALE GENOMIC DNA]</scope>
    <source>
        <strain evidence="5">114-2 / CGMCC 5302</strain>
    </source>
</reference>
<dbReference type="Pfam" id="PF00550">
    <property type="entry name" value="PP-binding"/>
    <property type="match status" value="1"/>
</dbReference>
<dbReference type="InterPro" id="IPR036291">
    <property type="entry name" value="NAD(P)-bd_dom_sf"/>
</dbReference>
<keyword evidence="2" id="KW-0597">Phosphoprotein</keyword>
<dbReference type="Pfam" id="PF23562">
    <property type="entry name" value="AMP-binding_C_3"/>
    <property type="match status" value="1"/>
</dbReference>
<dbReference type="Gene3D" id="3.40.50.720">
    <property type="entry name" value="NAD(P)-binding Rossmann-like Domain"/>
    <property type="match status" value="1"/>
</dbReference>
<keyword evidence="1" id="KW-0596">Phosphopantetheine</keyword>
<dbReference type="InterPro" id="IPR009081">
    <property type="entry name" value="PP-bd_ACP"/>
</dbReference>
<gene>
    <name evidence="4" type="ORF">PDE_06630</name>
</gene>
<protein>
    <recommendedName>
        <fullName evidence="3">Carrier domain-containing protein</fullName>
    </recommendedName>
</protein>
<dbReference type="GO" id="GO:0044550">
    <property type="term" value="P:secondary metabolite biosynthetic process"/>
    <property type="evidence" value="ECO:0007669"/>
    <property type="project" value="UniProtKB-ARBA"/>
</dbReference>
<name>S8AZ11_PENO1</name>
<dbReference type="STRING" id="933388.S8AZ11"/>
<dbReference type="InterPro" id="IPR051414">
    <property type="entry name" value="Adenylate-forming_Reductase"/>
</dbReference>
<feature type="domain" description="Carrier" evidence="3">
    <location>
        <begin position="557"/>
        <end position="635"/>
    </location>
</feature>
<dbReference type="HOGENOM" id="CLU_002220_2_1_1"/>
<evidence type="ECO:0000256" key="2">
    <source>
        <dbReference type="ARBA" id="ARBA00022553"/>
    </source>
</evidence>
<dbReference type="Proteomes" id="UP000019376">
    <property type="component" value="Unassembled WGS sequence"/>
</dbReference>
<dbReference type="OrthoDB" id="429813at2759"/>
<dbReference type="PANTHER" id="PTHR43439">
    <property type="entry name" value="PHENYLACETATE-COENZYME A LIGASE"/>
    <property type="match status" value="1"/>
</dbReference>
<dbReference type="SUPFAM" id="SSF56801">
    <property type="entry name" value="Acetyl-CoA synthetase-like"/>
    <property type="match status" value="1"/>
</dbReference>
<dbReference type="PhylomeDB" id="S8AZ11"/>
<evidence type="ECO:0000313" key="4">
    <source>
        <dbReference type="EMBL" id="EPS31673.1"/>
    </source>
</evidence>
<dbReference type="Gene3D" id="1.10.1200.10">
    <property type="entry name" value="ACP-like"/>
    <property type="match status" value="1"/>
</dbReference>
<dbReference type="eggNOG" id="KOG1178">
    <property type="taxonomic scope" value="Eukaryota"/>
</dbReference>
<dbReference type="AlphaFoldDB" id="S8AZ11"/>
<dbReference type="InterPro" id="IPR000873">
    <property type="entry name" value="AMP-dep_synth/lig_dom"/>
</dbReference>
<dbReference type="Gene3D" id="3.40.50.12780">
    <property type="entry name" value="N-terminal domain of ligase-like"/>
    <property type="match status" value="1"/>
</dbReference>
<dbReference type="PANTHER" id="PTHR43439:SF2">
    <property type="entry name" value="ENZYME, PUTATIVE (JCVI)-RELATED"/>
    <property type="match status" value="1"/>
</dbReference>
<dbReference type="PROSITE" id="PS00455">
    <property type="entry name" value="AMP_BINDING"/>
    <property type="match status" value="1"/>
</dbReference>
<organism evidence="4 5">
    <name type="scientific">Penicillium oxalicum (strain 114-2 / CGMCC 5302)</name>
    <name type="common">Penicillium decumbens</name>
    <dbReference type="NCBI Taxonomy" id="933388"/>
    <lineage>
        <taxon>Eukaryota</taxon>
        <taxon>Fungi</taxon>
        <taxon>Dikarya</taxon>
        <taxon>Ascomycota</taxon>
        <taxon>Pezizomycotina</taxon>
        <taxon>Eurotiomycetes</taxon>
        <taxon>Eurotiomycetidae</taxon>
        <taxon>Eurotiales</taxon>
        <taxon>Aspergillaceae</taxon>
        <taxon>Penicillium</taxon>
    </lineage>
</organism>
<dbReference type="InterPro" id="IPR042099">
    <property type="entry name" value="ANL_N_sf"/>
</dbReference>
<dbReference type="Pfam" id="PF07993">
    <property type="entry name" value="NAD_binding_4"/>
    <property type="match status" value="1"/>
</dbReference>
<evidence type="ECO:0000256" key="1">
    <source>
        <dbReference type="ARBA" id="ARBA00022450"/>
    </source>
</evidence>
<dbReference type="PROSITE" id="PS50075">
    <property type="entry name" value="CARRIER"/>
    <property type="match status" value="1"/>
</dbReference>
<dbReference type="SUPFAM" id="SSF51735">
    <property type="entry name" value="NAD(P)-binding Rossmann-fold domains"/>
    <property type="match status" value="1"/>
</dbReference>
<dbReference type="EMBL" id="KB644414">
    <property type="protein sequence ID" value="EPS31673.1"/>
    <property type="molecule type" value="Genomic_DNA"/>
</dbReference>
<proteinExistence type="predicted"/>
<accession>S8AZ11</accession>
<dbReference type="SUPFAM" id="SSF47336">
    <property type="entry name" value="ACP-like"/>
    <property type="match status" value="1"/>
</dbReference>
<dbReference type="InterPro" id="IPR013120">
    <property type="entry name" value="FAR_NAD-bd"/>
</dbReference>